<evidence type="ECO:0000313" key="9">
    <source>
        <dbReference type="Proteomes" id="UP001596233"/>
    </source>
</evidence>
<keyword evidence="2 7" id="KW-0732">Signal</keyword>
<feature type="signal peptide" evidence="7">
    <location>
        <begin position="1"/>
        <end position="24"/>
    </location>
</feature>
<dbReference type="Proteomes" id="UP001596233">
    <property type="component" value="Unassembled WGS sequence"/>
</dbReference>
<evidence type="ECO:0000313" key="8">
    <source>
        <dbReference type="EMBL" id="MFC6334364.1"/>
    </source>
</evidence>
<proteinExistence type="predicted"/>
<protein>
    <submittedName>
        <fullName evidence="8">Extracellular solute-binding protein</fullName>
    </submittedName>
</protein>
<evidence type="ECO:0000256" key="7">
    <source>
        <dbReference type="SAM" id="SignalP"/>
    </source>
</evidence>
<keyword evidence="5" id="KW-0449">Lipoprotein</keyword>
<feature type="region of interest" description="Disordered" evidence="6">
    <location>
        <begin position="26"/>
        <end position="59"/>
    </location>
</feature>
<dbReference type="Gene3D" id="3.40.190.10">
    <property type="entry name" value="Periplasmic binding protein-like II"/>
    <property type="match status" value="2"/>
</dbReference>
<dbReference type="PANTHER" id="PTHR43649:SF33">
    <property type="entry name" value="POLYGALACTURONAN_RHAMNOGALACTURONAN-BINDING PROTEIN YTCQ"/>
    <property type="match status" value="1"/>
</dbReference>
<evidence type="ECO:0000256" key="1">
    <source>
        <dbReference type="ARBA" id="ARBA00022475"/>
    </source>
</evidence>
<gene>
    <name evidence="8" type="ORF">ACFP56_17185</name>
</gene>
<dbReference type="EMBL" id="JBHSTE010000006">
    <property type="protein sequence ID" value="MFC6334364.1"/>
    <property type="molecule type" value="Genomic_DNA"/>
</dbReference>
<dbReference type="RefSeq" id="WP_379236824.1">
    <property type="nucleotide sequence ID" value="NZ_JBHSTE010000006.1"/>
</dbReference>
<feature type="compositionally biased region" description="Low complexity" evidence="6">
    <location>
        <begin position="26"/>
        <end position="36"/>
    </location>
</feature>
<keyword evidence="1" id="KW-1003">Cell membrane</keyword>
<feature type="chain" id="PRO_5045457370" evidence="7">
    <location>
        <begin position="25"/>
        <end position="528"/>
    </location>
</feature>
<keyword evidence="9" id="KW-1185">Reference proteome</keyword>
<evidence type="ECO:0000256" key="3">
    <source>
        <dbReference type="ARBA" id="ARBA00023136"/>
    </source>
</evidence>
<sequence length="528" mass="58833">MNVKRTTGLLLSLVLILSLLSACGSSPGGNSKSNNGAKETVAPAQSNGSQETKVSDDEEAEPLEMQFMVPSYSDVPNMNDEYWTEWQKMTNTKLNVEWVPSGDYDTKFDLVLASGNLPEIIVATSATRTTLLNAINQGAFWDLTPFLGDFSEYPNLKNNSEANAWNYLKVDGKYYGIPRNRPHIDIALNIRKDWLDELGLEVPTTMDEYAEVLKAIVKGDPDKNGKDDTIGILGHGFLLDDGDNNYLAAFGGLDPIHDEAGGLIKENLTPNYTEMVAWFRDLYAHGVLAKEFAAVKKTQAEEMFATGRAASYARNVWRDYTWEQEIKKVQPNAELITLPPMQGTGGVSVGLATPIFGAMYISKKVPEDKVRRIIDYMEMTTTKEHTDFNYYGIEGVHHTVVDGQKQLTELGTKQVTTNANQVFPLAYNNEMKVLNAAAPKAYNDAKMEAVKDFSEVGKINIFSVISSDTWTAEWPKYQAEWESNVIKAIVGQISMDEYEAYVASLVSKPEIKQAFQEFAAQYKEKFSN</sequence>
<dbReference type="Pfam" id="PF01547">
    <property type="entry name" value="SBP_bac_1"/>
    <property type="match status" value="1"/>
</dbReference>
<keyword evidence="3" id="KW-0472">Membrane</keyword>
<dbReference type="InterPro" id="IPR050490">
    <property type="entry name" value="Bact_solute-bd_prot1"/>
</dbReference>
<evidence type="ECO:0000256" key="5">
    <source>
        <dbReference type="ARBA" id="ARBA00023288"/>
    </source>
</evidence>
<accession>A0ABW1V6F5</accession>
<dbReference type="PANTHER" id="PTHR43649">
    <property type="entry name" value="ARABINOSE-BINDING PROTEIN-RELATED"/>
    <property type="match status" value="1"/>
</dbReference>
<keyword evidence="4" id="KW-0564">Palmitate</keyword>
<dbReference type="SUPFAM" id="SSF53850">
    <property type="entry name" value="Periplasmic binding protein-like II"/>
    <property type="match status" value="1"/>
</dbReference>
<dbReference type="InterPro" id="IPR006059">
    <property type="entry name" value="SBP"/>
</dbReference>
<evidence type="ECO:0000256" key="4">
    <source>
        <dbReference type="ARBA" id="ARBA00023139"/>
    </source>
</evidence>
<organism evidence="8 9">
    <name type="scientific">Paenibacillus septentrionalis</name>
    <dbReference type="NCBI Taxonomy" id="429342"/>
    <lineage>
        <taxon>Bacteria</taxon>
        <taxon>Bacillati</taxon>
        <taxon>Bacillota</taxon>
        <taxon>Bacilli</taxon>
        <taxon>Bacillales</taxon>
        <taxon>Paenibacillaceae</taxon>
        <taxon>Paenibacillus</taxon>
    </lineage>
</organism>
<dbReference type="PROSITE" id="PS51257">
    <property type="entry name" value="PROKAR_LIPOPROTEIN"/>
    <property type="match status" value="1"/>
</dbReference>
<name>A0ABW1V6F5_9BACL</name>
<comment type="caution">
    <text evidence="8">The sequence shown here is derived from an EMBL/GenBank/DDBJ whole genome shotgun (WGS) entry which is preliminary data.</text>
</comment>
<evidence type="ECO:0000256" key="6">
    <source>
        <dbReference type="SAM" id="MobiDB-lite"/>
    </source>
</evidence>
<feature type="compositionally biased region" description="Polar residues" evidence="6">
    <location>
        <begin position="43"/>
        <end position="52"/>
    </location>
</feature>
<evidence type="ECO:0000256" key="2">
    <source>
        <dbReference type="ARBA" id="ARBA00022729"/>
    </source>
</evidence>
<reference evidence="9" key="1">
    <citation type="journal article" date="2019" name="Int. J. Syst. Evol. Microbiol.">
        <title>The Global Catalogue of Microorganisms (GCM) 10K type strain sequencing project: providing services to taxonomists for standard genome sequencing and annotation.</title>
        <authorList>
            <consortium name="The Broad Institute Genomics Platform"/>
            <consortium name="The Broad Institute Genome Sequencing Center for Infectious Disease"/>
            <person name="Wu L."/>
            <person name="Ma J."/>
        </authorList>
    </citation>
    <scope>NUCLEOTIDE SEQUENCE [LARGE SCALE GENOMIC DNA]</scope>
    <source>
        <strain evidence="9">PCU 280</strain>
    </source>
</reference>